<feature type="transmembrane region" description="Helical" evidence="6">
    <location>
        <begin position="26"/>
        <end position="51"/>
    </location>
</feature>
<reference evidence="7" key="2">
    <citation type="submission" date="2017-05" db="EMBL/GenBank/DDBJ databases">
        <authorList>
            <person name="Lin X.B."/>
            <person name="Stothard P."/>
            <person name="Tasseva G."/>
            <person name="Walter J."/>
        </authorList>
    </citation>
    <scope>NUCLEOTIDE SEQUENCE</scope>
    <source>
        <strain evidence="7">609u</strain>
    </source>
</reference>
<keyword evidence="5 6" id="KW-0472">Membrane</keyword>
<evidence type="ECO:0000256" key="6">
    <source>
        <dbReference type="SAM" id="Phobius"/>
    </source>
</evidence>
<dbReference type="GO" id="GO:0016020">
    <property type="term" value="C:membrane"/>
    <property type="evidence" value="ECO:0007669"/>
    <property type="project" value="UniProtKB-SubCell"/>
</dbReference>
<evidence type="ECO:0000256" key="3">
    <source>
        <dbReference type="ARBA" id="ARBA00022692"/>
    </source>
</evidence>
<dbReference type="EMBL" id="NGNX01000022">
    <property type="protein sequence ID" value="OYR91528.1"/>
    <property type="molecule type" value="Genomic_DNA"/>
</dbReference>
<dbReference type="Pfam" id="PF03741">
    <property type="entry name" value="TerC"/>
    <property type="match status" value="1"/>
</dbReference>
<evidence type="ECO:0000313" key="7">
    <source>
        <dbReference type="EMBL" id="OYR88055.1"/>
    </source>
</evidence>
<dbReference type="Proteomes" id="UP000215828">
    <property type="component" value="Unassembled WGS sequence"/>
</dbReference>
<evidence type="ECO:0000256" key="2">
    <source>
        <dbReference type="ARBA" id="ARBA00007511"/>
    </source>
</evidence>
<dbReference type="PANTHER" id="PTHR30238:SF6">
    <property type="entry name" value="TERC-LIKE PROTEIN"/>
    <property type="match status" value="1"/>
</dbReference>
<reference evidence="8 9" key="1">
    <citation type="submission" date="2017-04" db="EMBL/GenBank/DDBJ databases">
        <authorList>
            <person name="Afonso C.L."/>
            <person name="Miller P.J."/>
            <person name="Scott M.A."/>
            <person name="Spackman E."/>
            <person name="Goraichik I."/>
            <person name="Dimitrov K.M."/>
            <person name="Suarez D.L."/>
            <person name="Swayne D.E."/>
        </authorList>
    </citation>
    <scope>NUCLEOTIDE SEQUENCE [LARGE SCALE GENOMIC DNA]</scope>
    <source>
        <strain evidence="8 9">609q</strain>
    </source>
</reference>
<name>A0A256LDL3_9LACO</name>
<dbReference type="NCBIfam" id="TIGR03716">
    <property type="entry name" value="R_switched_YkoY"/>
    <property type="match status" value="1"/>
</dbReference>
<comment type="similarity">
    <text evidence="2">Belongs to the TerC family.</text>
</comment>
<accession>A0A256LDL3</accession>
<evidence type="ECO:0000313" key="9">
    <source>
        <dbReference type="Proteomes" id="UP000215828"/>
    </source>
</evidence>
<reference evidence="9 10" key="3">
    <citation type="submission" date="2017-09" db="EMBL/GenBank/DDBJ databases">
        <title>Tripartite evolution among Lactobacillus johnsonii, Lactobacillus taiwanensis, Lactobacillus reuteri and their rodent host.</title>
        <authorList>
            <person name="Wang T."/>
            <person name="Knowles S."/>
            <person name="Cheng C."/>
        </authorList>
    </citation>
    <scope>NUCLEOTIDE SEQUENCE [LARGE SCALE GENOMIC DNA]</scope>
    <source>
        <strain evidence="8 9">609q</strain>
        <strain evidence="7 10">609u</strain>
    </source>
</reference>
<feature type="transmembrane region" description="Helical" evidence="6">
    <location>
        <begin position="230"/>
        <end position="249"/>
    </location>
</feature>
<dbReference type="RefSeq" id="WP_094496428.1">
    <property type="nucleotide sequence ID" value="NZ_CAJUTI010000001.1"/>
</dbReference>
<keyword evidence="4 6" id="KW-1133">Transmembrane helix</keyword>
<evidence type="ECO:0000313" key="8">
    <source>
        <dbReference type="EMBL" id="OYR91528.1"/>
    </source>
</evidence>
<dbReference type="EMBL" id="NGNV01000022">
    <property type="protein sequence ID" value="OYR88055.1"/>
    <property type="molecule type" value="Genomic_DNA"/>
</dbReference>
<keyword evidence="10" id="KW-1185">Reference proteome</keyword>
<dbReference type="InterPro" id="IPR022493">
    <property type="entry name" value="CHP03716_TM_YkoY"/>
</dbReference>
<proteinExistence type="inferred from homology"/>
<organism evidence="8 9">
    <name type="scientific">Lactobacillus taiwanensis</name>
    <dbReference type="NCBI Taxonomy" id="508451"/>
    <lineage>
        <taxon>Bacteria</taxon>
        <taxon>Bacillati</taxon>
        <taxon>Bacillota</taxon>
        <taxon>Bacilli</taxon>
        <taxon>Lactobacillales</taxon>
        <taxon>Lactobacillaceae</taxon>
        <taxon>Lactobacillus</taxon>
    </lineage>
</organism>
<dbReference type="InterPro" id="IPR005496">
    <property type="entry name" value="Integral_membrane_TerC"/>
</dbReference>
<evidence type="ECO:0000256" key="5">
    <source>
        <dbReference type="ARBA" id="ARBA00023136"/>
    </source>
</evidence>
<comment type="subcellular location">
    <subcellularLocation>
        <location evidence="1">Membrane</location>
        <topology evidence="1">Multi-pass membrane protein</topology>
    </subcellularLocation>
</comment>
<evidence type="ECO:0008006" key="11">
    <source>
        <dbReference type="Google" id="ProtNLM"/>
    </source>
</evidence>
<evidence type="ECO:0000313" key="10">
    <source>
        <dbReference type="Proteomes" id="UP000216316"/>
    </source>
</evidence>
<evidence type="ECO:0000256" key="1">
    <source>
        <dbReference type="ARBA" id="ARBA00004141"/>
    </source>
</evidence>
<gene>
    <name evidence="7" type="ORF">CBF53_05990</name>
    <name evidence="8" type="ORF">CBF70_06680</name>
</gene>
<dbReference type="Proteomes" id="UP000216316">
    <property type="component" value="Unassembled WGS sequence"/>
</dbReference>
<protein>
    <recommendedName>
        <fullName evidence="11">DUF475 domain-containing protein</fullName>
    </recommendedName>
</protein>
<sequence length="259" mass="29527">MQLIKLYQPFFDANNWAHVLTSGQDWMMILTLILMECLLSVDNAVVLAAQTQVLPTKDEQRKSLVYGLWGAYLFRFIVIGIGTYLINFWEIKLLGGLYLFYLVYKYFYDVRHPQEVAQKEKAKNTHKKRHSKIKKHHLSLFWRTVISIESMDIVFSIDSVLAALAMSNNPVVVLVGGMIGILCMRGVAEVIIKLMEIIPELQTMAYVLISIIAAKLLISLPPLNFKVPDAIFAGIVFGTVIITIIFHYIRQNVHGKKMP</sequence>
<evidence type="ECO:0000256" key="4">
    <source>
        <dbReference type="ARBA" id="ARBA00022989"/>
    </source>
</evidence>
<dbReference type="AlphaFoldDB" id="A0A256LDL3"/>
<keyword evidence="3 6" id="KW-0812">Transmembrane</keyword>
<comment type="caution">
    <text evidence="8">The sequence shown here is derived from an EMBL/GenBank/DDBJ whole genome shotgun (WGS) entry which is preliminary data.</text>
</comment>
<dbReference type="PANTHER" id="PTHR30238">
    <property type="entry name" value="MEMBRANE BOUND PREDICTED REDOX MODULATOR"/>
    <property type="match status" value="1"/>
</dbReference>
<feature type="transmembrane region" description="Helical" evidence="6">
    <location>
        <begin position="204"/>
        <end position="224"/>
    </location>
</feature>
<feature type="transmembrane region" description="Helical" evidence="6">
    <location>
        <begin position="171"/>
        <end position="192"/>
    </location>
</feature>
<feature type="transmembrane region" description="Helical" evidence="6">
    <location>
        <begin position="63"/>
        <end position="85"/>
    </location>
</feature>